<feature type="transmembrane region" description="Helical" evidence="10">
    <location>
        <begin position="362"/>
        <end position="389"/>
    </location>
</feature>
<keyword evidence="2" id="KW-0813">Transport</keyword>
<evidence type="ECO:0000256" key="9">
    <source>
        <dbReference type="ARBA" id="ARBA00023303"/>
    </source>
</evidence>
<dbReference type="GO" id="GO:0034707">
    <property type="term" value="C:chloride channel complex"/>
    <property type="evidence" value="ECO:0007669"/>
    <property type="project" value="UniProtKB-KW"/>
</dbReference>
<dbReference type="SUPFAM" id="SSF81340">
    <property type="entry name" value="Clc chloride channel"/>
    <property type="match status" value="1"/>
</dbReference>
<keyword evidence="8" id="KW-0868">Chloride</keyword>
<feature type="transmembrane region" description="Helical" evidence="10">
    <location>
        <begin position="194"/>
        <end position="214"/>
    </location>
</feature>
<dbReference type="InterPro" id="IPR014743">
    <property type="entry name" value="Cl-channel_core"/>
</dbReference>
<dbReference type="Gene3D" id="1.10.3080.10">
    <property type="entry name" value="Clc chloride channel"/>
    <property type="match status" value="1"/>
</dbReference>
<keyword evidence="12" id="KW-1185">Reference proteome</keyword>
<keyword evidence="5" id="KW-0406">Ion transport</keyword>
<accession>A0A069PGJ0</accession>
<feature type="transmembrane region" description="Helical" evidence="10">
    <location>
        <begin position="234"/>
        <end position="255"/>
    </location>
</feature>
<feature type="transmembrane region" description="Helical" evidence="10">
    <location>
        <begin position="72"/>
        <end position="90"/>
    </location>
</feature>
<evidence type="ECO:0000256" key="2">
    <source>
        <dbReference type="ARBA" id="ARBA00022448"/>
    </source>
</evidence>
<comment type="subcellular location">
    <subcellularLocation>
        <location evidence="1">Membrane</location>
        <topology evidence="1">Multi-pass membrane protein</topology>
    </subcellularLocation>
</comment>
<evidence type="ECO:0000313" key="12">
    <source>
        <dbReference type="Proteomes" id="UP000027466"/>
    </source>
</evidence>
<gene>
    <name evidence="11" type="ORF">BG61_36355</name>
</gene>
<dbReference type="GO" id="GO:0005254">
    <property type="term" value="F:chloride channel activity"/>
    <property type="evidence" value="ECO:0007669"/>
    <property type="project" value="UniProtKB-KW"/>
</dbReference>
<dbReference type="STRING" id="60547.GCA_000751215_04100"/>
<keyword evidence="7" id="KW-0869">Chloride channel</keyword>
<evidence type="ECO:0000256" key="6">
    <source>
        <dbReference type="ARBA" id="ARBA00023136"/>
    </source>
</evidence>
<dbReference type="CDD" id="cd01033">
    <property type="entry name" value="ClC_like"/>
    <property type="match status" value="1"/>
</dbReference>
<dbReference type="InterPro" id="IPR050368">
    <property type="entry name" value="ClC-type_chloride_channel"/>
</dbReference>
<evidence type="ECO:0000256" key="8">
    <source>
        <dbReference type="ARBA" id="ARBA00023214"/>
    </source>
</evidence>
<evidence type="ECO:0008006" key="13">
    <source>
        <dbReference type="Google" id="ProtNLM"/>
    </source>
</evidence>
<dbReference type="PANTHER" id="PTHR43427:SF6">
    <property type="entry name" value="CHLORIDE CHANNEL PROTEIN CLC-E"/>
    <property type="match status" value="1"/>
</dbReference>
<evidence type="ECO:0000256" key="10">
    <source>
        <dbReference type="SAM" id="Phobius"/>
    </source>
</evidence>
<dbReference type="AlphaFoldDB" id="A0A069PGJ0"/>
<keyword evidence="9" id="KW-0407">Ion channel</keyword>
<feature type="transmembrane region" description="Helical" evidence="10">
    <location>
        <begin position="267"/>
        <end position="285"/>
    </location>
</feature>
<evidence type="ECO:0000256" key="1">
    <source>
        <dbReference type="ARBA" id="ARBA00004141"/>
    </source>
</evidence>
<feature type="transmembrane region" description="Helical" evidence="10">
    <location>
        <begin position="338"/>
        <end position="356"/>
    </location>
</feature>
<evidence type="ECO:0000256" key="5">
    <source>
        <dbReference type="ARBA" id="ARBA00023065"/>
    </source>
</evidence>
<feature type="transmembrane region" description="Helical" evidence="10">
    <location>
        <begin position="305"/>
        <end position="326"/>
    </location>
</feature>
<dbReference type="RefSeq" id="WP_051672906.1">
    <property type="nucleotide sequence ID" value="NZ_CADFFX010000005.1"/>
</dbReference>
<dbReference type="Proteomes" id="UP000027466">
    <property type="component" value="Unassembled WGS sequence"/>
</dbReference>
<protein>
    <recommendedName>
        <fullName evidence="13">Chloride channel protein</fullName>
    </recommendedName>
</protein>
<evidence type="ECO:0000256" key="7">
    <source>
        <dbReference type="ARBA" id="ARBA00023173"/>
    </source>
</evidence>
<organism evidence="11 12">
    <name type="scientific">Caballeronia glathei</name>
    <dbReference type="NCBI Taxonomy" id="60547"/>
    <lineage>
        <taxon>Bacteria</taxon>
        <taxon>Pseudomonadati</taxon>
        <taxon>Pseudomonadota</taxon>
        <taxon>Betaproteobacteria</taxon>
        <taxon>Burkholderiales</taxon>
        <taxon>Burkholderiaceae</taxon>
        <taxon>Caballeronia</taxon>
    </lineage>
</organism>
<keyword evidence="3 10" id="KW-0812">Transmembrane</keyword>
<sequence>MHKPPDDSPFSRGLRRLIVVVLTGVMAGLTGLALATLLHTLQHLAYGYDLGTIFSGESFLDGVSTATPARRVAVLAVCGVVAGAGWWAVYRFGRPLVSIAKAVHGPQPRMPLVTTVCHALLQIVTVALGSPLGREVAPREIAAALAGALSERAGLTLEETRVMVACGAGAGLAAVYNVPLSGACFVLEGLLATFGWRALVPAVATSVIAALVARTGLGNLPQYAVPHYAATASLMSWAALAGPVFGAAAFAFGKLTASARAKAPRDWRLAVLCILNFAFIGLLAVRFPQLLGNGKGPAQAGFDGTIAAGMAAVLLVLRVLITWTSLRAGAGGGLLTPALCNGALLAIVLGAAWSAFWPGTPLGAFAVTGAAAFLATSMRVPLTAVLLVFEFTEPAQSFLVPVMIAVAGSVAASEAMRRAMAAREKSLLPGGQRDGVKA</sequence>
<evidence type="ECO:0000256" key="4">
    <source>
        <dbReference type="ARBA" id="ARBA00022989"/>
    </source>
</evidence>
<keyword evidence="4 10" id="KW-1133">Transmembrane helix</keyword>
<keyword evidence="6 10" id="KW-0472">Membrane</keyword>
<proteinExistence type="predicted"/>
<dbReference type="PANTHER" id="PTHR43427">
    <property type="entry name" value="CHLORIDE CHANNEL PROTEIN CLC-E"/>
    <property type="match status" value="1"/>
</dbReference>
<dbReference type="EMBL" id="JFHC01000070">
    <property type="protein sequence ID" value="KDR38969.1"/>
    <property type="molecule type" value="Genomic_DNA"/>
</dbReference>
<evidence type="ECO:0000256" key="3">
    <source>
        <dbReference type="ARBA" id="ARBA00022692"/>
    </source>
</evidence>
<reference evidence="11 12" key="1">
    <citation type="submission" date="2014-03" db="EMBL/GenBank/DDBJ databases">
        <title>Draft Genome Sequences of Four Burkholderia Strains.</title>
        <authorList>
            <person name="Liu X.Y."/>
            <person name="Li C.X."/>
            <person name="Xu J.H."/>
        </authorList>
    </citation>
    <scope>NUCLEOTIDE SEQUENCE [LARGE SCALE GENOMIC DNA]</scope>
    <source>
        <strain evidence="11 12">DSM 50014</strain>
    </source>
</reference>
<feature type="transmembrane region" description="Helical" evidence="10">
    <location>
        <begin position="17"/>
        <end position="38"/>
    </location>
</feature>
<evidence type="ECO:0000313" key="11">
    <source>
        <dbReference type="EMBL" id="KDR38969.1"/>
    </source>
</evidence>
<dbReference type="Pfam" id="PF00654">
    <property type="entry name" value="Voltage_CLC"/>
    <property type="match status" value="1"/>
</dbReference>
<dbReference type="InterPro" id="IPR001807">
    <property type="entry name" value="ClC"/>
</dbReference>
<name>A0A069PGJ0_9BURK</name>
<comment type="caution">
    <text evidence="11">The sequence shown here is derived from an EMBL/GenBank/DDBJ whole genome shotgun (WGS) entry which is preliminary data.</text>
</comment>
<dbReference type="PRINTS" id="PR00762">
    <property type="entry name" value="CLCHANNEL"/>
</dbReference>